<comment type="caution">
    <text evidence="3">The sequence shown here is derived from an EMBL/GenBank/DDBJ whole genome shotgun (WGS) entry which is preliminary data.</text>
</comment>
<sequence length="245" mass="26718">MPGEPVRPDGAAELARIAQVAGGQPYVAWRDADGVLRIHALTPRAPATVGRVDGTVSFPAHRKVSREHAEITLRTYGDPPAVCVYLLDTASKHGTEHRSVRLRQGVAVETGSWMLAPRMPARPAQLDAGEHDVRLAGERFLLVGGVPLDEGRTSDRDELPQPTARQREVLVELCRPFFAAPGELVATPSNAQIAARLQPPIGPERVSDLLSDLYRLYDLRGTKEQNRLQLVALAQRHLLDAGDYG</sequence>
<proteinExistence type="predicted"/>
<gene>
    <name evidence="3" type="ORF">OJ962_30900</name>
</gene>
<dbReference type="PROSITE" id="PS50006">
    <property type="entry name" value="FHA_DOMAIN"/>
    <property type="match status" value="1"/>
</dbReference>
<organism evidence="3 4">
    <name type="scientific">Solirubrobacter deserti</name>
    <dbReference type="NCBI Taxonomy" id="2282478"/>
    <lineage>
        <taxon>Bacteria</taxon>
        <taxon>Bacillati</taxon>
        <taxon>Actinomycetota</taxon>
        <taxon>Thermoleophilia</taxon>
        <taxon>Solirubrobacterales</taxon>
        <taxon>Solirubrobacteraceae</taxon>
        <taxon>Solirubrobacter</taxon>
    </lineage>
</organism>
<accession>A0ABT4RUJ8</accession>
<evidence type="ECO:0000256" key="1">
    <source>
        <dbReference type="ARBA" id="ARBA00022553"/>
    </source>
</evidence>
<evidence type="ECO:0000259" key="2">
    <source>
        <dbReference type="PROSITE" id="PS50006"/>
    </source>
</evidence>
<dbReference type="CDD" id="cd00060">
    <property type="entry name" value="FHA"/>
    <property type="match status" value="1"/>
</dbReference>
<feature type="domain" description="FHA" evidence="2">
    <location>
        <begin position="47"/>
        <end position="102"/>
    </location>
</feature>
<protein>
    <submittedName>
        <fullName evidence="3">FHA domain-containing protein</fullName>
    </submittedName>
</protein>
<dbReference type="Gene3D" id="2.60.200.20">
    <property type="match status" value="1"/>
</dbReference>
<dbReference type="InterPro" id="IPR000253">
    <property type="entry name" value="FHA_dom"/>
</dbReference>
<evidence type="ECO:0000313" key="4">
    <source>
        <dbReference type="Proteomes" id="UP001147700"/>
    </source>
</evidence>
<reference evidence="3" key="1">
    <citation type="submission" date="2022-10" db="EMBL/GenBank/DDBJ databases">
        <title>The WGS of Solirubrobacter sp. CPCC 204708.</title>
        <authorList>
            <person name="Jiang Z."/>
        </authorList>
    </citation>
    <scope>NUCLEOTIDE SEQUENCE</scope>
    <source>
        <strain evidence="3">CPCC 204708</strain>
    </source>
</reference>
<keyword evidence="4" id="KW-1185">Reference proteome</keyword>
<dbReference type="EMBL" id="JAPCID010000069">
    <property type="protein sequence ID" value="MDA0141936.1"/>
    <property type="molecule type" value="Genomic_DNA"/>
</dbReference>
<dbReference type="Proteomes" id="UP001147700">
    <property type="component" value="Unassembled WGS sequence"/>
</dbReference>
<evidence type="ECO:0000313" key="3">
    <source>
        <dbReference type="EMBL" id="MDA0141936.1"/>
    </source>
</evidence>
<name>A0ABT4RUJ8_9ACTN</name>
<dbReference type="InterPro" id="IPR008984">
    <property type="entry name" value="SMAD_FHA_dom_sf"/>
</dbReference>
<keyword evidence="1" id="KW-0597">Phosphoprotein</keyword>
<dbReference type="RefSeq" id="WP_202955940.1">
    <property type="nucleotide sequence ID" value="NZ_JAPCID010000069.1"/>
</dbReference>
<dbReference type="SUPFAM" id="SSF49879">
    <property type="entry name" value="SMAD/FHA domain"/>
    <property type="match status" value="1"/>
</dbReference>